<dbReference type="STRING" id="1105367.CG50_05430"/>
<dbReference type="Pfam" id="PF03466">
    <property type="entry name" value="LysR_substrate"/>
    <property type="match status" value="1"/>
</dbReference>
<evidence type="ECO:0000259" key="5">
    <source>
        <dbReference type="PROSITE" id="PS50931"/>
    </source>
</evidence>
<protein>
    <submittedName>
        <fullName evidence="6">LysR family transcriptional regulator</fullName>
    </submittedName>
</protein>
<dbReference type="CDD" id="cd08414">
    <property type="entry name" value="PBP2_LTTR_aromatics_like"/>
    <property type="match status" value="1"/>
</dbReference>
<evidence type="ECO:0000256" key="2">
    <source>
        <dbReference type="ARBA" id="ARBA00023015"/>
    </source>
</evidence>
<dbReference type="Pfam" id="PF00126">
    <property type="entry name" value="HTH_1"/>
    <property type="match status" value="1"/>
</dbReference>
<dbReference type="GO" id="GO:0003700">
    <property type="term" value="F:DNA-binding transcription factor activity"/>
    <property type="evidence" value="ECO:0007669"/>
    <property type="project" value="InterPro"/>
</dbReference>
<reference evidence="6 7" key="1">
    <citation type="submission" date="2014-03" db="EMBL/GenBank/DDBJ databases">
        <title>Genome of Paenirhodobacter enshiensis DW2-9.</title>
        <authorList>
            <person name="Wang D."/>
            <person name="Wang G."/>
        </authorList>
    </citation>
    <scope>NUCLEOTIDE SEQUENCE [LARGE SCALE GENOMIC DNA]</scope>
    <source>
        <strain evidence="6 7">DW2-9</strain>
    </source>
</reference>
<dbReference type="EMBL" id="JFZB01000023">
    <property type="protein sequence ID" value="KFI25437.1"/>
    <property type="molecule type" value="Genomic_DNA"/>
</dbReference>
<comment type="similarity">
    <text evidence="1">Belongs to the LysR transcriptional regulatory family.</text>
</comment>
<dbReference type="Proteomes" id="UP000028824">
    <property type="component" value="Unassembled WGS sequence"/>
</dbReference>
<dbReference type="PRINTS" id="PR00039">
    <property type="entry name" value="HTHLYSR"/>
</dbReference>
<dbReference type="Gene3D" id="3.40.190.10">
    <property type="entry name" value="Periplasmic binding protein-like II"/>
    <property type="match status" value="2"/>
</dbReference>
<comment type="caution">
    <text evidence="6">The sequence shown here is derived from an EMBL/GenBank/DDBJ whole genome shotgun (WGS) entry which is preliminary data.</text>
</comment>
<dbReference type="InterPro" id="IPR036388">
    <property type="entry name" value="WH-like_DNA-bd_sf"/>
</dbReference>
<dbReference type="GO" id="GO:0032993">
    <property type="term" value="C:protein-DNA complex"/>
    <property type="evidence" value="ECO:0007669"/>
    <property type="project" value="TreeGrafter"/>
</dbReference>
<dbReference type="FunFam" id="1.10.10.10:FF:000001">
    <property type="entry name" value="LysR family transcriptional regulator"/>
    <property type="match status" value="1"/>
</dbReference>
<keyword evidence="3" id="KW-0238">DNA-binding</keyword>
<dbReference type="AlphaFoldDB" id="A0A086XTT7"/>
<accession>A0A086XTT7</accession>
<dbReference type="InterPro" id="IPR005119">
    <property type="entry name" value="LysR_subst-bd"/>
</dbReference>
<dbReference type="PANTHER" id="PTHR30346">
    <property type="entry name" value="TRANSCRIPTIONAL DUAL REGULATOR HCAR-RELATED"/>
    <property type="match status" value="1"/>
</dbReference>
<dbReference type="SUPFAM" id="SSF53850">
    <property type="entry name" value="Periplasmic binding protein-like II"/>
    <property type="match status" value="1"/>
</dbReference>
<keyword evidence="4" id="KW-0804">Transcription</keyword>
<sequence length="306" mass="33717">MKEKVYGLHNYIELRHLRHFVAAAEHGSFRKAGAALGLSQSAISRCIAELEDQIGASLFHRHTWGVSQTFAGQQFLNTARNTLRMVGEGAHDVSAAGRGESGCVRIGIYSSTASGFLTDLLRRYGERHRNVRIEMIDGAAYEHVAAIRRLRLDVAFLAGERDWSDCERTQLWSEHVFVAMPDCHPLATCDSLAWCNLIRENFIVSAIPPGDEVHAHLVRELAGAGERPCIEVQSVGLDNLLALVALGRGLTLVCEAMTVAKFPGVSYRPIIDEILSFSAVWSANNDNPAFRRLLSLAKMIAVRPTL</sequence>
<dbReference type="eggNOG" id="COG0583">
    <property type="taxonomic scope" value="Bacteria"/>
</dbReference>
<dbReference type="InterPro" id="IPR036390">
    <property type="entry name" value="WH_DNA-bd_sf"/>
</dbReference>
<evidence type="ECO:0000256" key="4">
    <source>
        <dbReference type="ARBA" id="ARBA00023163"/>
    </source>
</evidence>
<keyword evidence="2" id="KW-0805">Transcription regulation</keyword>
<gene>
    <name evidence="6" type="ORF">CG50_05430</name>
</gene>
<organism evidence="6 7">
    <name type="scientific">Paenirhodobacter enshiensis</name>
    <dbReference type="NCBI Taxonomy" id="1105367"/>
    <lineage>
        <taxon>Bacteria</taxon>
        <taxon>Pseudomonadati</taxon>
        <taxon>Pseudomonadota</taxon>
        <taxon>Alphaproteobacteria</taxon>
        <taxon>Rhodobacterales</taxon>
        <taxon>Rhodobacter group</taxon>
        <taxon>Paenirhodobacter</taxon>
    </lineage>
</organism>
<evidence type="ECO:0000256" key="3">
    <source>
        <dbReference type="ARBA" id="ARBA00023125"/>
    </source>
</evidence>
<dbReference type="Gene3D" id="1.10.10.10">
    <property type="entry name" value="Winged helix-like DNA-binding domain superfamily/Winged helix DNA-binding domain"/>
    <property type="match status" value="1"/>
</dbReference>
<evidence type="ECO:0000256" key="1">
    <source>
        <dbReference type="ARBA" id="ARBA00009437"/>
    </source>
</evidence>
<dbReference type="RefSeq" id="WP_036638383.1">
    <property type="nucleotide sequence ID" value="NZ_JFZB01000023.1"/>
</dbReference>
<dbReference type="SUPFAM" id="SSF46785">
    <property type="entry name" value="Winged helix' DNA-binding domain"/>
    <property type="match status" value="1"/>
</dbReference>
<dbReference type="OrthoDB" id="7216893at2"/>
<dbReference type="GO" id="GO:0003677">
    <property type="term" value="F:DNA binding"/>
    <property type="evidence" value="ECO:0007669"/>
    <property type="project" value="UniProtKB-KW"/>
</dbReference>
<feature type="domain" description="HTH lysR-type" evidence="5">
    <location>
        <begin position="12"/>
        <end position="69"/>
    </location>
</feature>
<evidence type="ECO:0000313" key="6">
    <source>
        <dbReference type="EMBL" id="KFI25437.1"/>
    </source>
</evidence>
<dbReference type="InterPro" id="IPR000847">
    <property type="entry name" value="LysR_HTH_N"/>
</dbReference>
<evidence type="ECO:0000313" key="7">
    <source>
        <dbReference type="Proteomes" id="UP000028824"/>
    </source>
</evidence>
<dbReference type="PANTHER" id="PTHR30346:SF0">
    <property type="entry name" value="HCA OPERON TRANSCRIPTIONAL ACTIVATOR HCAR"/>
    <property type="match status" value="1"/>
</dbReference>
<keyword evidence="7" id="KW-1185">Reference proteome</keyword>
<dbReference type="PROSITE" id="PS50931">
    <property type="entry name" value="HTH_LYSR"/>
    <property type="match status" value="1"/>
</dbReference>
<name>A0A086XTT7_9RHOB</name>
<proteinExistence type="inferred from homology"/>